<keyword evidence="7" id="KW-0496">Mitochondrion</keyword>
<reference evidence="12 13" key="1">
    <citation type="submission" date="2018-06" db="EMBL/GenBank/DDBJ databases">
        <title>Comparative genomics reveals the genomic features of Rhizophagus irregularis, R. cerebriforme, R. diaphanum and Gigaspora rosea, and their symbiotic lifestyle signature.</title>
        <authorList>
            <person name="Morin E."/>
            <person name="San Clemente H."/>
            <person name="Chen E.C.H."/>
            <person name="De La Providencia I."/>
            <person name="Hainaut M."/>
            <person name="Kuo A."/>
            <person name="Kohler A."/>
            <person name="Murat C."/>
            <person name="Tang N."/>
            <person name="Roy S."/>
            <person name="Loubradou J."/>
            <person name="Henrissat B."/>
            <person name="Grigoriev I.V."/>
            <person name="Corradi N."/>
            <person name="Roux C."/>
            <person name="Martin F.M."/>
        </authorList>
    </citation>
    <scope>NUCLEOTIDE SEQUENCE [LARGE SCALE GENOMIC DNA]</scope>
    <source>
        <strain evidence="12 13">DAOM 227022</strain>
    </source>
</reference>
<evidence type="ECO:0000256" key="8">
    <source>
        <dbReference type="ARBA" id="ARBA00023136"/>
    </source>
</evidence>
<dbReference type="OrthoDB" id="2148490at2759"/>
<evidence type="ECO:0000256" key="1">
    <source>
        <dbReference type="ARBA" id="ARBA00004448"/>
    </source>
</evidence>
<dbReference type="GO" id="GO:0005743">
    <property type="term" value="C:mitochondrial inner membrane"/>
    <property type="evidence" value="ECO:0007669"/>
    <property type="project" value="UniProtKB-SubCell"/>
</dbReference>
<keyword evidence="5" id="KW-0809">Transit peptide</keyword>
<dbReference type="EMBL" id="QKYT01000026">
    <property type="protein sequence ID" value="RIA97729.1"/>
    <property type="molecule type" value="Genomic_DNA"/>
</dbReference>
<dbReference type="STRING" id="658196.A0A397TK29"/>
<dbReference type="PANTHER" id="PTHR12428">
    <property type="entry name" value="OXA1"/>
    <property type="match status" value="1"/>
</dbReference>
<keyword evidence="8 10" id="KW-0472">Membrane</keyword>
<dbReference type="NCBIfam" id="TIGR03592">
    <property type="entry name" value="yidC_oxa1_cterm"/>
    <property type="match status" value="1"/>
</dbReference>
<keyword evidence="3 9" id="KW-0812">Transmembrane</keyword>
<keyword evidence="13" id="KW-1185">Reference proteome</keyword>
<keyword evidence="4" id="KW-0999">Mitochondrion inner membrane</keyword>
<feature type="transmembrane region" description="Helical" evidence="10">
    <location>
        <begin position="251"/>
        <end position="269"/>
    </location>
</feature>
<dbReference type="GO" id="GO:0032977">
    <property type="term" value="F:membrane insertase activity"/>
    <property type="evidence" value="ECO:0007669"/>
    <property type="project" value="InterPro"/>
</dbReference>
<comment type="caution">
    <text evidence="12">The sequence shown here is derived from an EMBL/GenBank/DDBJ whole genome shotgun (WGS) entry which is preliminary data.</text>
</comment>
<evidence type="ECO:0000256" key="2">
    <source>
        <dbReference type="ARBA" id="ARBA00009877"/>
    </source>
</evidence>
<dbReference type="CDD" id="cd20069">
    <property type="entry name" value="5TM_Oxa1-like"/>
    <property type="match status" value="1"/>
</dbReference>
<dbReference type="AlphaFoldDB" id="A0A397TK29"/>
<feature type="domain" description="Membrane insertase YidC/Oxa/ALB C-terminal" evidence="11">
    <location>
        <begin position="74"/>
        <end position="270"/>
    </location>
</feature>
<evidence type="ECO:0000313" key="12">
    <source>
        <dbReference type="EMBL" id="RIA97729.1"/>
    </source>
</evidence>
<dbReference type="Proteomes" id="UP000265703">
    <property type="component" value="Unassembled WGS sequence"/>
</dbReference>
<dbReference type="PANTHER" id="PTHR12428:SF66">
    <property type="entry name" value="MITOCHONDRIAL INNER MEMBRANE PROTEIN OXA1L"/>
    <property type="match status" value="1"/>
</dbReference>
<evidence type="ECO:0000256" key="6">
    <source>
        <dbReference type="ARBA" id="ARBA00022989"/>
    </source>
</evidence>
<name>A0A397TK29_9GLOM</name>
<evidence type="ECO:0000259" key="11">
    <source>
        <dbReference type="Pfam" id="PF02096"/>
    </source>
</evidence>
<accession>A0A397TK29</accession>
<dbReference type="GO" id="GO:0032979">
    <property type="term" value="P:protein insertion into mitochondrial inner membrane from matrix"/>
    <property type="evidence" value="ECO:0007669"/>
    <property type="project" value="TreeGrafter"/>
</dbReference>
<evidence type="ECO:0000256" key="7">
    <source>
        <dbReference type="ARBA" id="ARBA00023128"/>
    </source>
</evidence>
<sequence length="319" mass="36151">MGETVGISSTSSQETITENIDSFTDIIEPTTSDAVIETALKIGDFKAMGLANFTPVGLIEEFFEILHVSTGLPWWGTITLATLILRLGFFPLVIKNQKLVAKFTEIQPEAQKLMDQIKKARSKGDQYTLMNKTVELKQLYSDNNINSILSPFLLPLIQMPFFISFFISLRKMAELPVPGFTQGGILWFKDLSVPDPQVILPFLVSFGFILTLELGAESGALKNSQGTGLRWFFRILSITSIFFTMQLPSAVLYYFFCANTLAFTQSQLLKNKRVRNYFGLPKLKINDIVKQKSFMEQWREWNASASAEVNKNKKRKKRL</sequence>
<gene>
    <name evidence="12" type="ORF">C1645_732275</name>
</gene>
<evidence type="ECO:0000256" key="4">
    <source>
        <dbReference type="ARBA" id="ARBA00022792"/>
    </source>
</evidence>
<organism evidence="12 13">
    <name type="scientific">Glomus cerebriforme</name>
    <dbReference type="NCBI Taxonomy" id="658196"/>
    <lineage>
        <taxon>Eukaryota</taxon>
        <taxon>Fungi</taxon>
        <taxon>Fungi incertae sedis</taxon>
        <taxon>Mucoromycota</taxon>
        <taxon>Glomeromycotina</taxon>
        <taxon>Glomeromycetes</taxon>
        <taxon>Glomerales</taxon>
        <taxon>Glomeraceae</taxon>
        <taxon>Glomus</taxon>
    </lineage>
</organism>
<evidence type="ECO:0000256" key="5">
    <source>
        <dbReference type="ARBA" id="ARBA00022946"/>
    </source>
</evidence>
<dbReference type="Pfam" id="PF02096">
    <property type="entry name" value="60KD_IMP"/>
    <property type="match status" value="1"/>
</dbReference>
<dbReference type="InterPro" id="IPR028055">
    <property type="entry name" value="YidC/Oxa/ALB_C"/>
</dbReference>
<evidence type="ECO:0000256" key="10">
    <source>
        <dbReference type="SAM" id="Phobius"/>
    </source>
</evidence>
<comment type="similarity">
    <text evidence="2 9">Belongs to the OXA1/ALB3/YidC family.</text>
</comment>
<proteinExistence type="inferred from homology"/>
<feature type="transmembrane region" description="Helical" evidence="10">
    <location>
        <begin position="72"/>
        <end position="94"/>
    </location>
</feature>
<protein>
    <submittedName>
        <fullName evidence="12">60Kd inner membrane protein</fullName>
    </submittedName>
</protein>
<keyword evidence="6 10" id="KW-1133">Transmembrane helix</keyword>
<evidence type="ECO:0000313" key="13">
    <source>
        <dbReference type="Proteomes" id="UP000265703"/>
    </source>
</evidence>
<comment type="subcellular location">
    <subcellularLocation>
        <location evidence="9">Membrane</location>
        <topology evidence="9">Multi-pass membrane protein</topology>
    </subcellularLocation>
    <subcellularLocation>
        <location evidence="1">Mitochondrion inner membrane</location>
        <topology evidence="1">Multi-pass membrane protein</topology>
    </subcellularLocation>
</comment>
<feature type="transmembrane region" description="Helical" evidence="10">
    <location>
        <begin position="148"/>
        <end position="169"/>
    </location>
</feature>
<evidence type="ECO:0000256" key="3">
    <source>
        <dbReference type="ARBA" id="ARBA00022692"/>
    </source>
</evidence>
<evidence type="ECO:0000256" key="9">
    <source>
        <dbReference type="RuleBase" id="RU003945"/>
    </source>
</evidence>
<dbReference type="InterPro" id="IPR001708">
    <property type="entry name" value="YidC/ALB3/OXA1/COX18"/>
</dbReference>